<organism evidence="6 7">
    <name type="scientific">Lachancea mirantina</name>
    <dbReference type="NCBI Taxonomy" id="1230905"/>
    <lineage>
        <taxon>Eukaryota</taxon>
        <taxon>Fungi</taxon>
        <taxon>Dikarya</taxon>
        <taxon>Ascomycota</taxon>
        <taxon>Saccharomycotina</taxon>
        <taxon>Saccharomycetes</taxon>
        <taxon>Saccharomycetales</taxon>
        <taxon>Saccharomycetaceae</taxon>
        <taxon>Lachancea</taxon>
    </lineage>
</organism>
<protein>
    <submittedName>
        <fullName evidence="6">LAMI_0H06546g1_1</fullName>
    </submittedName>
</protein>
<evidence type="ECO:0000256" key="1">
    <source>
        <dbReference type="ARBA" id="ARBA00004123"/>
    </source>
</evidence>
<dbReference type="Proteomes" id="UP000191024">
    <property type="component" value="Chromosome H"/>
</dbReference>
<evidence type="ECO:0000256" key="2">
    <source>
        <dbReference type="ARBA" id="ARBA00007991"/>
    </source>
</evidence>
<keyword evidence="7" id="KW-1185">Reference proteome</keyword>
<name>A0A1G4KF95_9SACH</name>
<evidence type="ECO:0000256" key="3">
    <source>
        <dbReference type="ARBA" id="ARBA00022448"/>
    </source>
</evidence>
<evidence type="ECO:0000256" key="4">
    <source>
        <dbReference type="ARBA" id="ARBA00023242"/>
    </source>
</evidence>
<proteinExistence type="inferred from homology"/>
<dbReference type="EMBL" id="LT598468">
    <property type="protein sequence ID" value="SCV03238.1"/>
    <property type="molecule type" value="Genomic_DNA"/>
</dbReference>
<dbReference type="GO" id="GO:0031267">
    <property type="term" value="F:small GTPase binding"/>
    <property type="evidence" value="ECO:0007669"/>
    <property type="project" value="InterPro"/>
</dbReference>
<comment type="similarity">
    <text evidence="2">Belongs to the importin beta family.</text>
</comment>
<keyword evidence="3" id="KW-0813">Transport</keyword>
<evidence type="ECO:0000313" key="7">
    <source>
        <dbReference type="Proteomes" id="UP000191024"/>
    </source>
</evidence>
<evidence type="ECO:0000259" key="5">
    <source>
        <dbReference type="PROSITE" id="PS50166"/>
    </source>
</evidence>
<dbReference type="Pfam" id="PF03810">
    <property type="entry name" value="IBN_N"/>
    <property type="match status" value="1"/>
</dbReference>
<accession>A0A1G4KF95</accession>
<dbReference type="SUPFAM" id="SSF48371">
    <property type="entry name" value="ARM repeat"/>
    <property type="match status" value="1"/>
</dbReference>
<dbReference type="PANTHER" id="PTHR10997">
    <property type="entry name" value="IMPORTIN-7, 8, 11"/>
    <property type="match status" value="1"/>
</dbReference>
<feature type="domain" description="Importin N-terminal" evidence="5">
    <location>
        <begin position="33"/>
        <end position="105"/>
    </location>
</feature>
<dbReference type="STRING" id="1230905.A0A1G4KF95"/>
<dbReference type="InterPro" id="IPR001494">
    <property type="entry name" value="Importin-beta_N"/>
</dbReference>
<dbReference type="PROSITE" id="PS50166">
    <property type="entry name" value="IMPORTIN_B_NT"/>
    <property type="match status" value="1"/>
</dbReference>
<dbReference type="GO" id="GO:0005829">
    <property type="term" value="C:cytosol"/>
    <property type="evidence" value="ECO:0007669"/>
    <property type="project" value="TreeGrafter"/>
</dbReference>
<keyword evidence="4" id="KW-0539">Nucleus</keyword>
<dbReference type="AlphaFoldDB" id="A0A1G4KF95"/>
<dbReference type="SMART" id="SM00913">
    <property type="entry name" value="IBN_N"/>
    <property type="match status" value="1"/>
</dbReference>
<dbReference type="GO" id="GO:0006606">
    <property type="term" value="P:protein import into nucleus"/>
    <property type="evidence" value="ECO:0007669"/>
    <property type="project" value="TreeGrafter"/>
</dbReference>
<sequence length="1028" mass="118044">MANGSNLSELNLVEVLQKASDPQHVGSDLQKQAEQQLKSWEVQGGYHYTLQSVYLDLSNALQVRWLAIIQFKNGVEKYWRSTRNNAISKDEKNMIRVRLFDLIAERNNQLCIQNAQATARIARLDFPAEWPNVFETLENMLNNENIWKDEVKIYNLLLMSNQIIKILATARIGRCRPAMQSKVPLVFPLLVRVYVESFRIWTEATIVDDESLSHIQVSYLALKVLRRVVIEGYDFPHRDKAVVEFMQMIVSHFEMLTSNYDSLRKFNYIEKFVKCYGKLFYYMILASPANFLLLPCASNALMAITRILFDRANDVYNENAEITGDFWEQVAIRGFLILKKIVNFLQKKGTVTIKARNDKNEVQLAIQKISTEFFNEGLVTKLVDVLMQWYLKLRPAELENWDIDPEEWINEQLVASYEYQIRPCAENFFQDLVNGFRELLVPYLLRKIENEGSPQDDTIESFLQKDSVFAAFQLSAAATSEMVDFDSILVQVFLPQANAAYESAYQAKIIKRRVCLVINEWGTVRCSTQSKQYCYQLLRKLLGEETDKVVQLTAIEALRTLIDDWNFDKKSFQPYLDDFAGLLLRKILPSVSLTETRLFVFKTLSDMIVQTKPFFSRELLFEILQIVPKLWDLSMSDPSESILANALLRLLKHSIDSLGKFSGTTWDITLPIVGIACDPSTSQYSLLYEDGFDLWLALLQNCELEANELDPRFYALVSSLQYGVQHQTEILPTLLEIVKSYSLLCSPKAFLSHPEFRFILGHLARFILKLRDDSLEILLSIADILTLVNEQNSEGQLLEFFFSCGLLDAFMGGLFREESLSSFQNAQLLQSISRIAFITPLSVTNFIADYHSRQPTSRENSQLPAIDRKSISSDMPLDEVLNKFITIWILALNEVYDPRWKKAHILGLSSLLKTGLGAVLSNFQNIASIWVTALEEVNETTEGDCEKYHLSEDLSAENDENYIPSCEQLRLHRLIKAQDPVHNISLKRFIKSILDLLQQELGTDFESLLASVHPTTIENLQQFLNMGP</sequence>
<dbReference type="InterPro" id="IPR016024">
    <property type="entry name" value="ARM-type_fold"/>
</dbReference>
<dbReference type="OrthoDB" id="361693at2759"/>
<comment type="subcellular location">
    <subcellularLocation>
        <location evidence="1">Nucleus</location>
    </subcellularLocation>
</comment>
<dbReference type="InterPro" id="IPR011989">
    <property type="entry name" value="ARM-like"/>
</dbReference>
<dbReference type="Pfam" id="PF25758">
    <property type="entry name" value="TPR_IPO11"/>
    <property type="match status" value="1"/>
</dbReference>
<dbReference type="PANTHER" id="PTHR10997:SF7">
    <property type="entry name" value="IMPORTIN-11"/>
    <property type="match status" value="1"/>
</dbReference>
<gene>
    <name evidence="6" type="ORF">LAMI_0H06546G</name>
</gene>
<reference evidence="7" key="1">
    <citation type="submission" date="2016-03" db="EMBL/GenBank/DDBJ databases">
        <authorList>
            <person name="Devillers H."/>
        </authorList>
    </citation>
    <scope>NUCLEOTIDE SEQUENCE [LARGE SCALE GENOMIC DNA]</scope>
</reference>
<dbReference type="InterPro" id="IPR058669">
    <property type="entry name" value="TPR_IPO7/11-like"/>
</dbReference>
<dbReference type="GO" id="GO:0005635">
    <property type="term" value="C:nuclear envelope"/>
    <property type="evidence" value="ECO:0007669"/>
    <property type="project" value="TreeGrafter"/>
</dbReference>
<dbReference type="Gene3D" id="1.25.10.10">
    <property type="entry name" value="Leucine-rich Repeat Variant"/>
    <property type="match status" value="1"/>
</dbReference>
<evidence type="ECO:0000313" key="6">
    <source>
        <dbReference type="EMBL" id="SCV03238.1"/>
    </source>
</evidence>